<sequence>MASNIAVARTIGRSLRLGSAVSKRAQTRSLSAVSGLSHDEPMHTNYSIDSVKPPQYWSKPEYDEDPMAYKKKPVSSAHAIDQSSTPPKLSALDSVAISPEGAAVHGRYGELDIDSNSGIPLEYLALLHPAAEGAAALKKIANGAKNGTVLVYGAGDAAAMASVQLASADGLAVVGVVGGSQAGNEEFVDAMKEMTTESGTIVPEEFAVLKANFREVVNAAVDGGAVGSGFDADKFLADFQSNLKEYSEYFPETALSPVPEEYTFAGKEKDRKYFDENISTYLSQFQKGSPSFDDVVLKEAFTKEQYAIFKSKFGSQMTAIITGDDSASEFNPADIVKSMTESPEIISEYLKNQTSADDDTEFIQYEFSTLNNKIADGVDVPKGGPILGAILSVSADLAAAVEAVSKGKSLREKAEALQFLTDSQRAAYSAASSVVAMAKAAETPVVTVNGSLPGFETVEPTNADVSEALSAMEVAEDGSSRLNYFLQVYRASDYPVYADYAIHRSQEDLSGPRQIVVTK</sequence>
<accession>A0AAD3CU52</accession>
<gene>
    <name evidence="1" type="ORF">CTEN210_08763</name>
</gene>
<name>A0AAD3CU52_9STRA</name>
<comment type="caution">
    <text evidence="1">The sequence shown here is derived from an EMBL/GenBank/DDBJ whole genome shotgun (WGS) entry which is preliminary data.</text>
</comment>
<keyword evidence="2" id="KW-1185">Reference proteome</keyword>
<evidence type="ECO:0000313" key="1">
    <source>
        <dbReference type="EMBL" id="GFH52287.1"/>
    </source>
</evidence>
<reference evidence="1 2" key="1">
    <citation type="journal article" date="2021" name="Sci. Rep.">
        <title>The genome of the diatom Chaetoceros tenuissimus carries an ancient integrated fragment of an extant virus.</title>
        <authorList>
            <person name="Hongo Y."/>
            <person name="Kimura K."/>
            <person name="Takaki Y."/>
            <person name="Yoshida Y."/>
            <person name="Baba S."/>
            <person name="Kobayashi G."/>
            <person name="Nagasaki K."/>
            <person name="Hano T."/>
            <person name="Tomaru Y."/>
        </authorList>
    </citation>
    <scope>NUCLEOTIDE SEQUENCE [LARGE SCALE GENOMIC DNA]</scope>
    <source>
        <strain evidence="1 2">NIES-3715</strain>
    </source>
</reference>
<dbReference type="AlphaFoldDB" id="A0AAD3CU52"/>
<organism evidence="1 2">
    <name type="scientific">Chaetoceros tenuissimus</name>
    <dbReference type="NCBI Taxonomy" id="426638"/>
    <lineage>
        <taxon>Eukaryota</taxon>
        <taxon>Sar</taxon>
        <taxon>Stramenopiles</taxon>
        <taxon>Ochrophyta</taxon>
        <taxon>Bacillariophyta</taxon>
        <taxon>Coscinodiscophyceae</taxon>
        <taxon>Chaetocerotophycidae</taxon>
        <taxon>Chaetocerotales</taxon>
        <taxon>Chaetocerotaceae</taxon>
        <taxon>Chaetoceros</taxon>
    </lineage>
</organism>
<evidence type="ECO:0000313" key="2">
    <source>
        <dbReference type="Proteomes" id="UP001054902"/>
    </source>
</evidence>
<protein>
    <submittedName>
        <fullName evidence="1">Uncharacterized protein</fullName>
    </submittedName>
</protein>
<dbReference type="Proteomes" id="UP001054902">
    <property type="component" value="Unassembled WGS sequence"/>
</dbReference>
<dbReference type="EMBL" id="BLLK01000045">
    <property type="protein sequence ID" value="GFH52287.1"/>
    <property type="molecule type" value="Genomic_DNA"/>
</dbReference>
<proteinExistence type="predicted"/>